<proteinExistence type="inferred from homology"/>
<dbReference type="Proteomes" id="UP000825935">
    <property type="component" value="Chromosome 35"/>
</dbReference>
<gene>
    <name evidence="3" type="ORF">KP509_35G066200</name>
</gene>
<dbReference type="EMBL" id="CM035440">
    <property type="protein sequence ID" value="KAH7283216.1"/>
    <property type="molecule type" value="Genomic_DNA"/>
</dbReference>
<sequence>MREIGIHECPHTEITFGQNSRLCLELYMEDELYRICSPAPVACLELLYPNRRSVAMNSLVYFCSLLKASVAFAFVVAVLLASTGAEARAVLGRRELLEGGLKCEAPLVIFGASMIDVGENANAQPLTVQSEFEPYGVDYFGKPVARFSNGRVIADFLSQKLGYGLLDPYLNSVNPRFTYGVDFASSGSTAVSGSQTGSAARGSGLFPLDMQVKQYKLFKSKIMDVEAQNKDLKLLKLPSIMKLTHGIHVMMPAHNDYSNVLVSSANVDAPALVSAVVSAIELALRGIHGEGARTMILMNVLPLGCAPSFLGFALTNPTLQKDKDSCIASYNAVVDLHNAELKKMVESLRTELSWNGLVLFDLNAIYMDAVRNPSKYAVTKPLAACCGAGGNEYNINLAIPCGKSGTVNGTTVTAGRCSDPSQYISWDGLHPTESFAEHIASAMLKGEFTYPSFSLKEACKP</sequence>
<evidence type="ECO:0000313" key="4">
    <source>
        <dbReference type="Proteomes" id="UP000825935"/>
    </source>
</evidence>
<dbReference type="InterPro" id="IPR036514">
    <property type="entry name" value="SGNH_hydro_sf"/>
</dbReference>
<dbReference type="GO" id="GO:0016788">
    <property type="term" value="F:hydrolase activity, acting on ester bonds"/>
    <property type="evidence" value="ECO:0007669"/>
    <property type="project" value="InterPro"/>
</dbReference>
<keyword evidence="2" id="KW-0812">Transmembrane</keyword>
<keyword evidence="2" id="KW-0472">Membrane</keyword>
<dbReference type="InterPro" id="IPR001087">
    <property type="entry name" value="GDSL"/>
</dbReference>
<organism evidence="3 4">
    <name type="scientific">Ceratopteris richardii</name>
    <name type="common">Triangle waterfern</name>
    <dbReference type="NCBI Taxonomy" id="49495"/>
    <lineage>
        <taxon>Eukaryota</taxon>
        <taxon>Viridiplantae</taxon>
        <taxon>Streptophyta</taxon>
        <taxon>Embryophyta</taxon>
        <taxon>Tracheophyta</taxon>
        <taxon>Polypodiopsida</taxon>
        <taxon>Polypodiidae</taxon>
        <taxon>Polypodiales</taxon>
        <taxon>Pteridineae</taxon>
        <taxon>Pteridaceae</taxon>
        <taxon>Parkerioideae</taxon>
        <taxon>Ceratopteris</taxon>
    </lineage>
</organism>
<dbReference type="OrthoDB" id="1600564at2759"/>
<dbReference type="AlphaFoldDB" id="A0A8T2QHL0"/>
<evidence type="ECO:0000256" key="2">
    <source>
        <dbReference type="SAM" id="Phobius"/>
    </source>
</evidence>
<protein>
    <recommendedName>
        <fullName evidence="5">GDSL esterase/lipase</fullName>
    </recommendedName>
</protein>
<dbReference type="SUPFAM" id="SSF52266">
    <property type="entry name" value="SGNH hydrolase"/>
    <property type="match status" value="1"/>
</dbReference>
<comment type="caution">
    <text evidence="3">The sequence shown here is derived from an EMBL/GenBank/DDBJ whole genome shotgun (WGS) entry which is preliminary data.</text>
</comment>
<dbReference type="Gene3D" id="3.40.50.1110">
    <property type="entry name" value="SGNH hydrolase"/>
    <property type="match status" value="1"/>
</dbReference>
<evidence type="ECO:0000256" key="1">
    <source>
        <dbReference type="ARBA" id="ARBA00008668"/>
    </source>
</evidence>
<dbReference type="Pfam" id="PF00657">
    <property type="entry name" value="Lipase_GDSL"/>
    <property type="match status" value="1"/>
</dbReference>
<keyword evidence="4" id="KW-1185">Reference proteome</keyword>
<accession>A0A8T2QHL0</accession>
<dbReference type="OMA" id="ELYMEDE"/>
<keyword evidence="2" id="KW-1133">Transmembrane helix</keyword>
<dbReference type="PANTHER" id="PTHR22835">
    <property type="entry name" value="ZINC FINGER FYVE DOMAIN CONTAINING PROTEIN"/>
    <property type="match status" value="1"/>
</dbReference>
<evidence type="ECO:0008006" key="5">
    <source>
        <dbReference type="Google" id="ProtNLM"/>
    </source>
</evidence>
<evidence type="ECO:0000313" key="3">
    <source>
        <dbReference type="EMBL" id="KAH7283216.1"/>
    </source>
</evidence>
<reference evidence="3" key="1">
    <citation type="submission" date="2021-08" db="EMBL/GenBank/DDBJ databases">
        <title>WGS assembly of Ceratopteris richardii.</title>
        <authorList>
            <person name="Marchant D.B."/>
            <person name="Chen G."/>
            <person name="Jenkins J."/>
            <person name="Shu S."/>
            <person name="Leebens-Mack J."/>
            <person name="Grimwood J."/>
            <person name="Schmutz J."/>
            <person name="Soltis P."/>
            <person name="Soltis D."/>
            <person name="Chen Z.-H."/>
        </authorList>
    </citation>
    <scope>NUCLEOTIDE SEQUENCE</scope>
    <source>
        <strain evidence="3">Whitten #5841</strain>
        <tissue evidence="3">Leaf</tissue>
    </source>
</reference>
<dbReference type="PANTHER" id="PTHR22835:SF659">
    <property type="entry name" value="GDSL LIPASE_ACYLHYDROLASE, PUTATIVE (AFU_ORTHOLOGUE AFUA_2G00510)-RELATED"/>
    <property type="match status" value="1"/>
</dbReference>
<name>A0A8T2QHL0_CERRI</name>
<feature type="transmembrane region" description="Helical" evidence="2">
    <location>
        <begin position="59"/>
        <end position="81"/>
    </location>
</feature>
<comment type="similarity">
    <text evidence="1">Belongs to the 'GDSL' lipolytic enzyme family.</text>
</comment>